<organism evidence="1 2">
    <name type="scientific">Lophiostoma macrostomum CBS 122681</name>
    <dbReference type="NCBI Taxonomy" id="1314788"/>
    <lineage>
        <taxon>Eukaryota</taxon>
        <taxon>Fungi</taxon>
        <taxon>Dikarya</taxon>
        <taxon>Ascomycota</taxon>
        <taxon>Pezizomycotina</taxon>
        <taxon>Dothideomycetes</taxon>
        <taxon>Pleosporomycetidae</taxon>
        <taxon>Pleosporales</taxon>
        <taxon>Lophiostomataceae</taxon>
        <taxon>Lophiostoma</taxon>
    </lineage>
</organism>
<sequence>MHCKESLDAAVHASRRPGWRYDADNDLTSALAQLPETIHAIRYVIGAAFCRVPTCILAEGYGASVSPSSKRMGCRSNADWTPIARYSPRKHLTHLAESRLYIQPYLHCMGAVIRLLPTHLLCQQDPFYVFQQSASIPESDSFYNSVEQRRHGEDH</sequence>
<evidence type="ECO:0000313" key="1">
    <source>
        <dbReference type="EMBL" id="KAF2656095.1"/>
    </source>
</evidence>
<gene>
    <name evidence="1" type="ORF">K491DRAFT_692293</name>
</gene>
<dbReference type="EMBL" id="MU004340">
    <property type="protein sequence ID" value="KAF2656095.1"/>
    <property type="molecule type" value="Genomic_DNA"/>
</dbReference>
<evidence type="ECO:0000313" key="2">
    <source>
        <dbReference type="Proteomes" id="UP000799324"/>
    </source>
</evidence>
<reference evidence="1" key="1">
    <citation type="journal article" date="2020" name="Stud. Mycol.">
        <title>101 Dothideomycetes genomes: a test case for predicting lifestyles and emergence of pathogens.</title>
        <authorList>
            <person name="Haridas S."/>
            <person name="Albert R."/>
            <person name="Binder M."/>
            <person name="Bloem J."/>
            <person name="Labutti K."/>
            <person name="Salamov A."/>
            <person name="Andreopoulos B."/>
            <person name="Baker S."/>
            <person name="Barry K."/>
            <person name="Bills G."/>
            <person name="Bluhm B."/>
            <person name="Cannon C."/>
            <person name="Castanera R."/>
            <person name="Culley D."/>
            <person name="Daum C."/>
            <person name="Ezra D."/>
            <person name="Gonzalez J."/>
            <person name="Henrissat B."/>
            <person name="Kuo A."/>
            <person name="Liang C."/>
            <person name="Lipzen A."/>
            <person name="Lutzoni F."/>
            <person name="Magnuson J."/>
            <person name="Mondo S."/>
            <person name="Nolan M."/>
            <person name="Ohm R."/>
            <person name="Pangilinan J."/>
            <person name="Park H.-J."/>
            <person name="Ramirez L."/>
            <person name="Alfaro M."/>
            <person name="Sun H."/>
            <person name="Tritt A."/>
            <person name="Yoshinaga Y."/>
            <person name="Zwiers L.-H."/>
            <person name="Turgeon B."/>
            <person name="Goodwin S."/>
            <person name="Spatafora J."/>
            <person name="Crous P."/>
            <person name="Grigoriev I."/>
        </authorList>
    </citation>
    <scope>NUCLEOTIDE SEQUENCE</scope>
    <source>
        <strain evidence="1">CBS 122681</strain>
    </source>
</reference>
<dbReference type="AlphaFoldDB" id="A0A6A6T7X6"/>
<name>A0A6A6T7X6_9PLEO</name>
<accession>A0A6A6T7X6</accession>
<proteinExistence type="predicted"/>
<keyword evidence="2" id="KW-1185">Reference proteome</keyword>
<protein>
    <submittedName>
        <fullName evidence="1">Uncharacterized protein</fullName>
    </submittedName>
</protein>
<dbReference type="Proteomes" id="UP000799324">
    <property type="component" value="Unassembled WGS sequence"/>
</dbReference>